<evidence type="ECO:0000313" key="10">
    <source>
        <dbReference type="Proteomes" id="UP000238338"/>
    </source>
</evidence>
<evidence type="ECO:0000259" key="8">
    <source>
        <dbReference type="Pfam" id="PF02308"/>
    </source>
</evidence>
<name>A0A2S8SDP9_9RHOB</name>
<evidence type="ECO:0000256" key="4">
    <source>
        <dbReference type="ARBA" id="ARBA00022692"/>
    </source>
</evidence>
<evidence type="ECO:0000256" key="2">
    <source>
        <dbReference type="ARBA" id="ARBA00009298"/>
    </source>
</evidence>
<keyword evidence="3" id="KW-1003">Cell membrane</keyword>
<comment type="caution">
    <text evidence="9">The sequence shown here is derived from an EMBL/GenBank/DDBJ whole genome shotgun (WGS) entry which is preliminary data.</text>
</comment>
<organism evidence="9 10">
    <name type="scientific">Albidovulum denitrificans</name>
    <dbReference type="NCBI Taxonomy" id="404881"/>
    <lineage>
        <taxon>Bacteria</taxon>
        <taxon>Pseudomonadati</taxon>
        <taxon>Pseudomonadota</taxon>
        <taxon>Alphaproteobacteria</taxon>
        <taxon>Rhodobacterales</taxon>
        <taxon>Paracoccaceae</taxon>
        <taxon>Albidovulum</taxon>
    </lineage>
</organism>
<evidence type="ECO:0000256" key="5">
    <source>
        <dbReference type="ARBA" id="ARBA00022989"/>
    </source>
</evidence>
<keyword evidence="7" id="KW-0997">Cell inner membrane</keyword>
<dbReference type="Pfam" id="PF02308">
    <property type="entry name" value="MgtC"/>
    <property type="match status" value="1"/>
</dbReference>
<evidence type="ECO:0000256" key="3">
    <source>
        <dbReference type="ARBA" id="ARBA00022475"/>
    </source>
</evidence>
<dbReference type="AlphaFoldDB" id="A0A2S8SDP9"/>
<sequence length="163" mass="16547">MDFTTALAQEFAPEFTATPFAIVVVRMLLAVALGGVIGLEREANGPTAGLRTHILISLASCLFALISLELMTLTGQGAETKSDPLRLIEAVTAGVAFLVAGSIISSGGKVQGLTTGAGMWLAGAVGLSCGAGQLSLAVLAAGISVVVLWLIRPLSRRIGGDQT</sequence>
<accession>A0A2S8SDP9</accession>
<comment type="similarity">
    <text evidence="2 7">Belongs to the MgtC/SapB family.</text>
</comment>
<feature type="domain" description="MgtC/SapB/SrpB/YhiD N-terminal" evidence="8">
    <location>
        <begin position="27"/>
        <end position="156"/>
    </location>
</feature>
<protein>
    <recommendedName>
        <fullName evidence="7">Protein MgtC</fullName>
    </recommendedName>
</protein>
<dbReference type="GO" id="GO:0005886">
    <property type="term" value="C:plasma membrane"/>
    <property type="evidence" value="ECO:0007669"/>
    <property type="project" value="UniProtKB-SubCell"/>
</dbReference>
<dbReference type="Proteomes" id="UP000238338">
    <property type="component" value="Unassembled WGS sequence"/>
</dbReference>
<dbReference type="OrthoDB" id="9811198at2"/>
<evidence type="ECO:0000256" key="7">
    <source>
        <dbReference type="RuleBase" id="RU365041"/>
    </source>
</evidence>
<feature type="transmembrane region" description="Helical" evidence="7">
    <location>
        <begin position="54"/>
        <end position="73"/>
    </location>
</feature>
<dbReference type="PANTHER" id="PTHR33778">
    <property type="entry name" value="PROTEIN MGTC"/>
    <property type="match status" value="1"/>
</dbReference>
<dbReference type="PRINTS" id="PR01837">
    <property type="entry name" value="MGTCSAPBPROT"/>
</dbReference>
<comment type="subcellular location">
    <subcellularLocation>
        <location evidence="7">Cell inner membrane</location>
        <topology evidence="7">Multi-pass membrane protein</topology>
    </subcellularLocation>
    <subcellularLocation>
        <location evidence="1">Cell membrane</location>
        <topology evidence="1">Multi-pass membrane protein</topology>
    </subcellularLocation>
</comment>
<reference evidence="9 10" key="1">
    <citation type="submission" date="2018-02" db="EMBL/GenBank/DDBJ databases">
        <title>Genomic Encyclopedia of Archaeal and Bacterial Type Strains, Phase II (KMG-II): from individual species to whole genera.</title>
        <authorList>
            <person name="Goeker M."/>
        </authorList>
    </citation>
    <scope>NUCLEOTIDE SEQUENCE [LARGE SCALE GENOMIC DNA]</scope>
    <source>
        <strain evidence="9 10">DSM 18921</strain>
    </source>
</reference>
<feature type="transmembrane region" description="Helical" evidence="7">
    <location>
        <begin position="124"/>
        <end position="151"/>
    </location>
</feature>
<feature type="transmembrane region" description="Helical" evidence="7">
    <location>
        <begin position="85"/>
        <end position="104"/>
    </location>
</feature>
<evidence type="ECO:0000256" key="1">
    <source>
        <dbReference type="ARBA" id="ARBA00004651"/>
    </source>
</evidence>
<dbReference type="InterPro" id="IPR003416">
    <property type="entry name" value="MgtC/SapB/SrpB/YhiD_fam"/>
</dbReference>
<evidence type="ECO:0000313" key="9">
    <source>
        <dbReference type="EMBL" id="PQV58920.1"/>
    </source>
</evidence>
<keyword evidence="10" id="KW-1185">Reference proteome</keyword>
<evidence type="ECO:0000256" key="6">
    <source>
        <dbReference type="ARBA" id="ARBA00023136"/>
    </source>
</evidence>
<dbReference type="InterPro" id="IPR049177">
    <property type="entry name" value="MgtC_SapB_SrpB_YhiD_N"/>
</dbReference>
<keyword evidence="4 7" id="KW-0812">Transmembrane</keyword>
<keyword evidence="5 7" id="KW-1133">Transmembrane helix</keyword>
<dbReference type="RefSeq" id="WP_105513145.1">
    <property type="nucleotide sequence ID" value="NZ_PVEP01000001.1"/>
</dbReference>
<dbReference type="PANTHER" id="PTHR33778:SF1">
    <property type="entry name" value="MAGNESIUM TRANSPORTER YHID-RELATED"/>
    <property type="match status" value="1"/>
</dbReference>
<keyword evidence="6 7" id="KW-0472">Membrane</keyword>
<proteinExistence type="inferred from homology"/>
<gene>
    <name evidence="9" type="ORF">LX70_00739</name>
</gene>
<feature type="transmembrane region" description="Helical" evidence="7">
    <location>
        <begin position="20"/>
        <end position="39"/>
    </location>
</feature>
<dbReference type="EMBL" id="PVEP01000001">
    <property type="protein sequence ID" value="PQV58920.1"/>
    <property type="molecule type" value="Genomic_DNA"/>
</dbReference>